<dbReference type="Pfam" id="PF01464">
    <property type="entry name" value="SLT"/>
    <property type="match status" value="1"/>
</dbReference>
<keyword evidence="4" id="KW-1185">Reference proteome</keyword>
<dbReference type="EMBL" id="BAABHB010000014">
    <property type="protein sequence ID" value="GAA4417059.1"/>
    <property type="molecule type" value="Genomic_DNA"/>
</dbReference>
<name>A0ABP8KUK2_9BACT</name>
<dbReference type="InterPro" id="IPR008258">
    <property type="entry name" value="Transglycosylase_SLT_dom_1"/>
</dbReference>
<protein>
    <recommendedName>
        <fullName evidence="2">Transglycosylase SLT domain-containing protein</fullName>
    </recommendedName>
</protein>
<dbReference type="SUPFAM" id="SSF53955">
    <property type="entry name" value="Lysozyme-like"/>
    <property type="match status" value="1"/>
</dbReference>
<proteinExistence type="inferred from homology"/>
<gene>
    <name evidence="3" type="ORF">GCM10023187_49200</name>
</gene>
<reference evidence="4" key="1">
    <citation type="journal article" date="2019" name="Int. J. Syst. Evol. Microbiol.">
        <title>The Global Catalogue of Microorganisms (GCM) 10K type strain sequencing project: providing services to taxonomists for standard genome sequencing and annotation.</title>
        <authorList>
            <consortium name="The Broad Institute Genomics Platform"/>
            <consortium name="The Broad Institute Genome Sequencing Center for Infectious Disease"/>
            <person name="Wu L."/>
            <person name="Ma J."/>
        </authorList>
    </citation>
    <scope>NUCLEOTIDE SEQUENCE [LARGE SCALE GENOMIC DNA]</scope>
    <source>
        <strain evidence="4">JCM 17925</strain>
    </source>
</reference>
<dbReference type="PANTHER" id="PTHR37423:SF2">
    <property type="entry name" value="MEMBRANE-BOUND LYTIC MUREIN TRANSGLYCOSYLASE C"/>
    <property type="match status" value="1"/>
</dbReference>
<evidence type="ECO:0000256" key="1">
    <source>
        <dbReference type="ARBA" id="ARBA00007734"/>
    </source>
</evidence>
<sequence>MLKEVGLSLLIAALKPAAIPSDSAYTGSLADTSKALPSTHKLNQPMLLGVDTLGGAFPNVFFCGEQVPIYQSSVLRRWKQTLMSHGYRSDYLNGLRKRAAGFFPIIDPILRQYDIPRDFRYLPLAESDLICSAVSPKGACGYWQLMPQTARELGLVVSAEYDERFDLRKATIAACRHLRYLYAQLGSWTLVAAAYNGGEGQIQSRMKRQNQKNYYDLRLNRETSYYLFRVLALKELLTNPRGYTLVLPTHLIKALSRPLSGRIFPVMSLAKRKRMNVSEEEDVDTHLQPPADTDPTWGPRVVRSLLNGPSDIQQWLAHAVGAVNDPDADLTKEQTGIPIKKLMALMVLRFRRPRFLQWKKGIGSRPRHFWEWV</sequence>
<dbReference type="CDD" id="cd16894">
    <property type="entry name" value="MltD-like"/>
    <property type="match status" value="1"/>
</dbReference>
<dbReference type="Gene3D" id="1.10.530.10">
    <property type="match status" value="1"/>
</dbReference>
<comment type="similarity">
    <text evidence="1">Belongs to the transglycosylase Slt family.</text>
</comment>
<feature type="domain" description="Transglycosylase SLT" evidence="2">
    <location>
        <begin position="117"/>
        <end position="215"/>
    </location>
</feature>
<accession>A0ABP8KUK2</accession>
<evidence type="ECO:0000259" key="2">
    <source>
        <dbReference type="Pfam" id="PF01464"/>
    </source>
</evidence>
<comment type="caution">
    <text evidence="3">The sequence shown here is derived from an EMBL/GenBank/DDBJ whole genome shotgun (WGS) entry which is preliminary data.</text>
</comment>
<evidence type="ECO:0000313" key="4">
    <source>
        <dbReference type="Proteomes" id="UP001500936"/>
    </source>
</evidence>
<evidence type="ECO:0000313" key="3">
    <source>
        <dbReference type="EMBL" id="GAA4417059.1"/>
    </source>
</evidence>
<dbReference type="PANTHER" id="PTHR37423">
    <property type="entry name" value="SOLUBLE LYTIC MUREIN TRANSGLYCOSYLASE-RELATED"/>
    <property type="match status" value="1"/>
</dbReference>
<dbReference type="InterPro" id="IPR023346">
    <property type="entry name" value="Lysozyme-like_dom_sf"/>
</dbReference>
<organism evidence="3 4">
    <name type="scientific">Nibrella viscosa</name>
    <dbReference type="NCBI Taxonomy" id="1084524"/>
    <lineage>
        <taxon>Bacteria</taxon>
        <taxon>Pseudomonadati</taxon>
        <taxon>Bacteroidota</taxon>
        <taxon>Cytophagia</taxon>
        <taxon>Cytophagales</taxon>
        <taxon>Spirosomataceae</taxon>
        <taxon>Nibrella</taxon>
    </lineage>
</organism>
<dbReference type="Proteomes" id="UP001500936">
    <property type="component" value="Unassembled WGS sequence"/>
</dbReference>
<dbReference type="RefSeq" id="WP_345270707.1">
    <property type="nucleotide sequence ID" value="NZ_BAABHB010000014.1"/>
</dbReference>